<accession>Q177X9</accession>
<protein>
    <submittedName>
        <fullName evidence="1">AAEL005995-PA</fullName>
    </submittedName>
</protein>
<evidence type="ECO:0000313" key="2">
    <source>
        <dbReference type="Proteomes" id="UP000682892"/>
    </source>
</evidence>
<dbReference type="PaxDb" id="7159-AAEL005995-PA"/>
<name>Q177X9_AEDAE</name>
<proteinExistence type="predicted"/>
<gene>
    <name evidence="1" type="ORF">AaeL_AAEL005995</name>
</gene>
<organism evidence="1 2">
    <name type="scientific">Aedes aegypti</name>
    <name type="common">Yellowfever mosquito</name>
    <name type="synonym">Culex aegypti</name>
    <dbReference type="NCBI Taxonomy" id="7159"/>
    <lineage>
        <taxon>Eukaryota</taxon>
        <taxon>Metazoa</taxon>
        <taxon>Ecdysozoa</taxon>
        <taxon>Arthropoda</taxon>
        <taxon>Hexapoda</taxon>
        <taxon>Insecta</taxon>
        <taxon>Pterygota</taxon>
        <taxon>Neoptera</taxon>
        <taxon>Endopterygota</taxon>
        <taxon>Diptera</taxon>
        <taxon>Nematocera</taxon>
        <taxon>Culicoidea</taxon>
        <taxon>Culicidae</taxon>
        <taxon>Culicinae</taxon>
        <taxon>Aedini</taxon>
        <taxon>Aedes</taxon>
        <taxon>Stegomyia</taxon>
    </lineage>
</organism>
<sequence length="91" mass="10664">KANKSKSVSNRGAIHECCDIQDHSLDSSCNQKRWRTFRVDHFLFNYLNKTEKNTTTAADLKKKKKTYGRQKHITLLANSNELARDHQYHTE</sequence>
<reference evidence="1" key="2">
    <citation type="journal article" date="2007" name="Science">
        <title>Genome sequence of Aedes aegypti, a major arbovirus vector.</title>
        <authorList>
            <person name="Nene V."/>
            <person name="Wortman J.R."/>
            <person name="Lawson D."/>
            <person name="Haas B."/>
            <person name="Kodira C."/>
            <person name="Tu Z.J."/>
            <person name="Loftus B."/>
            <person name="Xi Z."/>
            <person name="Megy K."/>
            <person name="Grabherr M."/>
            <person name="Ren Q."/>
            <person name="Zdobnov E.M."/>
            <person name="Lobo N.F."/>
            <person name="Campbell K.S."/>
            <person name="Brown S.E."/>
            <person name="Bonaldo M.F."/>
            <person name="Zhu J."/>
            <person name="Sinkins S.P."/>
            <person name="Hogenkamp D.G."/>
            <person name="Amedeo P."/>
            <person name="Arensburger P."/>
            <person name="Atkinson P.W."/>
            <person name="Bidwell S."/>
            <person name="Biedler J."/>
            <person name="Birney E."/>
            <person name="Bruggner R.V."/>
            <person name="Costas J."/>
            <person name="Coy M.R."/>
            <person name="Crabtree J."/>
            <person name="Crawford M."/>
            <person name="Debruyn B."/>
            <person name="Decaprio D."/>
            <person name="Eiglmeier K."/>
            <person name="Eisenstadt E."/>
            <person name="El-Dorry H."/>
            <person name="Gelbart W.M."/>
            <person name="Gomes S.L."/>
            <person name="Hammond M."/>
            <person name="Hannick L.I."/>
            <person name="Hogan J.R."/>
            <person name="Holmes M.H."/>
            <person name="Jaffe D."/>
            <person name="Johnston J.S."/>
            <person name="Kennedy R.C."/>
            <person name="Koo H."/>
            <person name="Kravitz S."/>
            <person name="Kriventseva E.V."/>
            <person name="Kulp D."/>
            <person name="Labutti K."/>
            <person name="Lee E."/>
            <person name="Li S."/>
            <person name="Lovin D.D."/>
            <person name="Mao C."/>
            <person name="Mauceli E."/>
            <person name="Menck C.F."/>
            <person name="Miller J.R."/>
            <person name="Montgomery P."/>
            <person name="Mori A."/>
            <person name="Nascimento A.L."/>
            <person name="Naveira H.F."/>
            <person name="Nusbaum C."/>
            <person name="O'leary S."/>
            <person name="Orvis J."/>
            <person name="Pertea M."/>
            <person name="Quesneville H."/>
            <person name="Reidenbach K.R."/>
            <person name="Rogers Y.H."/>
            <person name="Roth C.W."/>
            <person name="Schneider J.R."/>
            <person name="Schatz M."/>
            <person name="Shumway M."/>
            <person name="Stanke M."/>
            <person name="Stinson E.O."/>
            <person name="Tubio J.M."/>
            <person name="Vanzee J.P."/>
            <person name="Verjovski-Almeida S."/>
            <person name="Werner D."/>
            <person name="White O."/>
            <person name="Wyder S."/>
            <person name="Zeng Q."/>
            <person name="Zhao Q."/>
            <person name="Zhao Y."/>
            <person name="Hill C.A."/>
            <person name="Raikhel A.S."/>
            <person name="Soares M.B."/>
            <person name="Knudson D.L."/>
            <person name="Lee N.H."/>
            <person name="Galagan J."/>
            <person name="Salzberg S.L."/>
            <person name="Paulsen I.T."/>
            <person name="Dimopoulos G."/>
            <person name="Collins F.H."/>
            <person name="Birren B."/>
            <person name="Fraser-Liggett C.M."/>
            <person name="Severson D.W."/>
        </authorList>
    </citation>
    <scope>NUCLEOTIDE SEQUENCE [LARGE SCALE GENOMIC DNA]</scope>
    <source>
        <strain evidence="1">Liverpool</strain>
    </source>
</reference>
<feature type="non-terminal residue" evidence="1">
    <location>
        <position position="1"/>
    </location>
</feature>
<reference evidence="1" key="3">
    <citation type="submission" date="2012-09" db="EMBL/GenBank/DDBJ databases">
        <authorList>
            <consortium name="VectorBase"/>
        </authorList>
    </citation>
    <scope>NUCLEOTIDE SEQUENCE</scope>
    <source>
        <strain evidence="1">Liverpool</strain>
    </source>
</reference>
<reference evidence="1" key="1">
    <citation type="submission" date="2005-10" db="EMBL/GenBank/DDBJ databases">
        <authorList>
            <person name="Loftus B.J."/>
            <person name="Nene V.M."/>
            <person name="Hannick L.I."/>
            <person name="Bidwell S."/>
            <person name="Haas B."/>
            <person name="Amedeo P."/>
            <person name="Orvis J."/>
            <person name="Wortman J.R."/>
            <person name="White O.R."/>
            <person name="Salzberg S."/>
            <person name="Shumway M."/>
            <person name="Koo H."/>
            <person name="Zhao Y."/>
            <person name="Holmes M."/>
            <person name="Miller J."/>
            <person name="Schatz M."/>
            <person name="Pop M."/>
            <person name="Pai G."/>
            <person name="Utterback T."/>
            <person name="Rogers Y.-H."/>
            <person name="Kravitz S."/>
            <person name="Fraser C.M."/>
        </authorList>
    </citation>
    <scope>NUCLEOTIDE SEQUENCE</scope>
    <source>
        <strain evidence="1">Liverpool</strain>
    </source>
</reference>
<dbReference type="HOGENOM" id="CLU_2433050_0_0_1"/>
<dbReference type="Proteomes" id="UP000682892">
    <property type="component" value="Chromosome 2"/>
</dbReference>
<dbReference type="AlphaFoldDB" id="Q177X9"/>
<dbReference type="EMBL" id="CH477369">
    <property type="protein sequence ID" value="EAT42478.1"/>
    <property type="molecule type" value="Genomic_DNA"/>
</dbReference>
<evidence type="ECO:0000313" key="1">
    <source>
        <dbReference type="EMBL" id="EAT42478.1"/>
    </source>
</evidence>